<evidence type="ECO:0000313" key="3">
    <source>
        <dbReference type="Proteomes" id="UP001159363"/>
    </source>
</evidence>
<name>A0ABQ9H2U1_9NEOP</name>
<gene>
    <name evidence="2" type="ORF">PR048_019155</name>
</gene>
<accession>A0ABQ9H2U1</accession>
<sequence>MAKNQAILDGGGGGLECLQTICNHDRASSEHGGRGGEQMLNVCHPRIRATSAPGSCRTDNQLIELKFPVWKGQLRLEMGSKKAVQCWDMEFGCAQPARSVYLILSLQRGLVYSLPITGIFNNRCRLATGTGGAPSGDGGRNRVRGIRAGTLQMTVQTHIQSTTVGEKNKCFESTSPPNVFAKYPVALLSRTYGRAGMTGAALGAANHHLCERSGRTRHADTTDTPGYDRSGGLPSIVSRGQLPPRQMWGYIRGVPHTHTHARTPGACKCSPCALPPPLTPLTQDVHFGYFGTESTDHSAQYWNQVEHSSAAFSSDSDSTIDIELKECENILSICNNNVTCSLSIASMLHRLNLLRLPDLLHVSSFSQKYSLQPRRRIIPPLLITLAPCGQEAYFPNLSCQQSKIGLKEIGIGLPLLPNLLSTVSMVVGLTALLEKPSLERRIDKVMIPVAMLILHKEEGYEMCIEVDLKQGFQKCSFYREQPISSHTHTPSKVIEVSTEQRRNAGAGETEDHQENPPANGIVRHDSHMPNIRKYPEKTQPAIGTVRHYAEISADFVVATEYRLHRTRQQNGVTNQRYVETAFGNQRQAIPLPAAGRLADWGSFEEEEEVLKRAAACDESGPHACVVIGRHGSAETTSTRRHAPRFLWTYSEEEQCQSGKNYPRRQKTSRKSSNQVSKITGLPFQRTINLCTNMPISTAHWLPTVTVEGDDWASLLHEVSNTVCINGSLTINTPAHWTTATMVAATNVLHYAICNRAYYATTTSCYVQLNATPQLVARPGTGRAHCACVQVAMEDIERLITEIKSRPAIWDLSSDSYCDRNFNCLPANGLIILSLKENASSATMTCGIGVDVVCEIGVSSGILRSSDSSRLKNSVCCKMLESPYLPHAPRDNTQEDDIDGPYSLQDRCPEKNKKIKKSEERERERDYIGKELVEVLKTRRASSQLNGAGMFLLSLRKEIDKIPEDLQLQTRMKILDVIYGSQQQSWYRMHNVDPSNRNYFTQPQASNSRTLFSTNNLQQHAQSGPSNRFKPATTCTVLTTQQLKPSTTCTVWTTQQL</sequence>
<evidence type="ECO:0000256" key="1">
    <source>
        <dbReference type="SAM" id="MobiDB-lite"/>
    </source>
</evidence>
<feature type="region of interest" description="Disordered" evidence="1">
    <location>
        <begin position="657"/>
        <end position="677"/>
    </location>
</feature>
<feature type="region of interest" description="Disordered" evidence="1">
    <location>
        <begin position="886"/>
        <end position="922"/>
    </location>
</feature>
<keyword evidence="3" id="KW-1185">Reference proteome</keyword>
<feature type="region of interest" description="Disordered" evidence="1">
    <location>
        <begin position="499"/>
        <end position="525"/>
    </location>
</feature>
<feature type="compositionally biased region" description="Basic and acidic residues" evidence="1">
    <location>
        <begin position="906"/>
        <end position="922"/>
    </location>
</feature>
<proteinExistence type="predicted"/>
<dbReference type="EMBL" id="JARBHB010000007">
    <property type="protein sequence ID" value="KAJ8878577.1"/>
    <property type="molecule type" value="Genomic_DNA"/>
</dbReference>
<evidence type="ECO:0000313" key="2">
    <source>
        <dbReference type="EMBL" id="KAJ8878577.1"/>
    </source>
</evidence>
<comment type="caution">
    <text evidence="2">The sequence shown here is derived from an EMBL/GenBank/DDBJ whole genome shotgun (WGS) entry which is preliminary data.</text>
</comment>
<feature type="region of interest" description="Disordered" evidence="1">
    <location>
        <begin position="214"/>
        <end position="238"/>
    </location>
</feature>
<dbReference type="Proteomes" id="UP001159363">
    <property type="component" value="Chromosome 6"/>
</dbReference>
<organism evidence="2 3">
    <name type="scientific">Dryococelus australis</name>
    <dbReference type="NCBI Taxonomy" id="614101"/>
    <lineage>
        <taxon>Eukaryota</taxon>
        <taxon>Metazoa</taxon>
        <taxon>Ecdysozoa</taxon>
        <taxon>Arthropoda</taxon>
        <taxon>Hexapoda</taxon>
        <taxon>Insecta</taxon>
        <taxon>Pterygota</taxon>
        <taxon>Neoptera</taxon>
        <taxon>Polyneoptera</taxon>
        <taxon>Phasmatodea</taxon>
        <taxon>Verophasmatodea</taxon>
        <taxon>Anareolatae</taxon>
        <taxon>Phasmatidae</taxon>
        <taxon>Eurycanthinae</taxon>
        <taxon>Dryococelus</taxon>
    </lineage>
</organism>
<reference evidence="2 3" key="1">
    <citation type="submission" date="2023-02" db="EMBL/GenBank/DDBJ databases">
        <title>LHISI_Scaffold_Assembly.</title>
        <authorList>
            <person name="Stuart O.P."/>
            <person name="Cleave R."/>
            <person name="Magrath M.J.L."/>
            <person name="Mikheyev A.S."/>
        </authorList>
    </citation>
    <scope>NUCLEOTIDE SEQUENCE [LARGE SCALE GENOMIC DNA]</scope>
    <source>
        <strain evidence="2">Daus_M_001</strain>
        <tissue evidence="2">Leg muscle</tissue>
    </source>
</reference>
<protein>
    <recommendedName>
        <fullName evidence="4">BESS domain-containing protein</fullName>
    </recommendedName>
</protein>
<evidence type="ECO:0008006" key="4">
    <source>
        <dbReference type="Google" id="ProtNLM"/>
    </source>
</evidence>